<dbReference type="AlphaFoldDB" id="H2XU16"/>
<dbReference type="Ensembl" id="ENSCINT00000031635.1">
    <property type="protein sequence ID" value="ENSCINP00000033150.1"/>
    <property type="gene ID" value="ENSCING00000023061.1"/>
</dbReference>
<feature type="chain" id="PRO_5003577477" evidence="2">
    <location>
        <begin position="22"/>
        <end position="164"/>
    </location>
</feature>
<evidence type="ECO:0000313" key="3">
    <source>
        <dbReference type="Ensembl" id="ENSCINP00000033150.1"/>
    </source>
</evidence>
<organism evidence="3 4">
    <name type="scientific">Ciona intestinalis</name>
    <name type="common">Transparent sea squirt</name>
    <name type="synonym">Ascidia intestinalis</name>
    <dbReference type="NCBI Taxonomy" id="7719"/>
    <lineage>
        <taxon>Eukaryota</taxon>
        <taxon>Metazoa</taxon>
        <taxon>Chordata</taxon>
        <taxon>Tunicata</taxon>
        <taxon>Ascidiacea</taxon>
        <taxon>Phlebobranchia</taxon>
        <taxon>Cionidae</taxon>
        <taxon>Ciona</taxon>
    </lineage>
</organism>
<evidence type="ECO:0000256" key="1">
    <source>
        <dbReference type="SAM" id="MobiDB-lite"/>
    </source>
</evidence>
<sequence length="164" mass="17310">MDRCILLCCWTILHCTLSVKSFNVETKALRYLQSPVVRAVSNSASSTNPGQIPSGTSPSYFGYDFHLGKTGNQQLRFTVGAPKSIDPSQPSLQTTPSASAAPATGDLLECPVSNLFSSNPPPRPACNSRNPPGAQRGDAFGLSVDVSPNGRLSACSPTKQQNCP</sequence>
<accession>H2XU16</accession>
<dbReference type="HOGENOM" id="CLU_1622673_0_0_1"/>
<feature type="region of interest" description="Disordered" evidence="1">
    <location>
        <begin position="80"/>
        <end position="105"/>
    </location>
</feature>
<name>H2XU16_CIOIN</name>
<evidence type="ECO:0000256" key="2">
    <source>
        <dbReference type="SAM" id="SignalP"/>
    </source>
</evidence>
<keyword evidence="2" id="KW-0732">Signal</keyword>
<evidence type="ECO:0000313" key="4">
    <source>
        <dbReference type="Proteomes" id="UP000008144"/>
    </source>
</evidence>
<dbReference type="InParanoid" id="H2XU16"/>
<keyword evidence="4" id="KW-1185">Reference proteome</keyword>
<reference evidence="4" key="1">
    <citation type="journal article" date="2002" name="Science">
        <title>The draft genome of Ciona intestinalis: insights into chordate and vertebrate origins.</title>
        <authorList>
            <person name="Dehal P."/>
            <person name="Satou Y."/>
            <person name="Campbell R.K."/>
            <person name="Chapman J."/>
            <person name="Degnan B."/>
            <person name="De Tomaso A."/>
            <person name="Davidson B."/>
            <person name="Di Gregorio A."/>
            <person name="Gelpke M."/>
            <person name="Goodstein D.M."/>
            <person name="Harafuji N."/>
            <person name="Hastings K.E."/>
            <person name="Ho I."/>
            <person name="Hotta K."/>
            <person name="Huang W."/>
            <person name="Kawashima T."/>
            <person name="Lemaire P."/>
            <person name="Martinez D."/>
            <person name="Meinertzhagen I.A."/>
            <person name="Necula S."/>
            <person name="Nonaka M."/>
            <person name="Putnam N."/>
            <person name="Rash S."/>
            <person name="Saiga H."/>
            <person name="Satake M."/>
            <person name="Terry A."/>
            <person name="Yamada L."/>
            <person name="Wang H.G."/>
            <person name="Awazu S."/>
            <person name="Azumi K."/>
            <person name="Boore J."/>
            <person name="Branno M."/>
            <person name="Chin-Bow S."/>
            <person name="DeSantis R."/>
            <person name="Doyle S."/>
            <person name="Francino P."/>
            <person name="Keys D.N."/>
            <person name="Haga S."/>
            <person name="Hayashi H."/>
            <person name="Hino K."/>
            <person name="Imai K.S."/>
            <person name="Inaba K."/>
            <person name="Kano S."/>
            <person name="Kobayashi K."/>
            <person name="Kobayashi M."/>
            <person name="Lee B.I."/>
            <person name="Makabe K.W."/>
            <person name="Manohar C."/>
            <person name="Matassi G."/>
            <person name="Medina M."/>
            <person name="Mochizuki Y."/>
            <person name="Mount S."/>
            <person name="Morishita T."/>
            <person name="Miura S."/>
            <person name="Nakayama A."/>
            <person name="Nishizaka S."/>
            <person name="Nomoto H."/>
            <person name="Ohta F."/>
            <person name="Oishi K."/>
            <person name="Rigoutsos I."/>
            <person name="Sano M."/>
            <person name="Sasaki A."/>
            <person name="Sasakura Y."/>
            <person name="Shoguchi E."/>
            <person name="Shin-i T."/>
            <person name="Spagnuolo A."/>
            <person name="Stainier D."/>
            <person name="Suzuki M.M."/>
            <person name="Tassy O."/>
            <person name="Takatori N."/>
            <person name="Tokuoka M."/>
            <person name="Yagi K."/>
            <person name="Yoshizaki F."/>
            <person name="Wada S."/>
            <person name="Zhang C."/>
            <person name="Hyatt P.D."/>
            <person name="Larimer F."/>
            <person name="Detter C."/>
            <person name="Doggett N."/>
            <person name="Glavina T."/>
            <person name="Hawkins T."/>
            <person name="Richardson P."/>
            <person name="Lucas S."/>
            <person name="Kohara Y."/>
            <person name="Levine M."/>
            <person name="Satoh N."/>
            <person name="Rokhsar D.S."/>
        </authorList>
    </citation>
    <scope>NUCLEOTIDE SEQUENCE [LARGE SCALE GENOMIC DNA]</scope>
</reference>
<dbReference type="Gene3D" id="2.130.10.130">
    <property type="entry name" value="Integrin alpha, N-terminal"/>
    <property type="match status" value="1"/>
</dbReference>
<feature type="signal peptide" evidence="2">
    <location>
        <begin position="1"/>
        <end position="21"/>
    </location>
</feature>
<feature type="compositionally biased region" description="Low complexity" evidence="1">
    <location>
        <begin position="90"/>
        <end position="104"/>
    </location>
</feature>
<reference evidence="3" key="2">
    <citation type="submission" date="2025-08" db="UniProtKB">
        <authorList>
            <consortium name="Ensembl"/>
        </authorList>
    </citation>
    <scope>IDENTIFICATION</scope>
</reference>
<feature type="region of interest" description="Disordered" evidence="1">
    <location>
        <begin position="119"/>
        <end position="164"/>
    </location>
</feature>
<reference evidence="3" key="3">
    <citation type="submission" date="2025-09" db="UniProtKB">
        <authorList>
            <consortium name="Ensembl"/>
        </authorList>
    </citation>
    <scope>IDENTIFICATION</scope>
</reference>
<protein>
    <submittedName>
        <fullName evidence="3">Uncharacterized protein</fullName>
    </submittedName>
</protein>
<dbReference type="Proteomes" id="UP000008144">
    <property type="component" value="Unassembled WGS sequence"/>
</dbReference>
<dbReference type="InterPro" id="IPR028994">
    <property type="entry name" value="Integrin_alpha_N"/>
</dbReference>
<proteinExistence type="predicted"/>
<feature type="compositionally biased region" description="Polar residues" evidence="1">
    <location>
        <begin position="155"/>
        <end position="164"/>
    </location>
</feature>